<protein>
    <submittedName>
        <fullName evidence="1">Uncharacterized protein</fullName>
    </submittedName>
</protein>
<name>A0A9P6DH70_PLEER</name>
<sequence>MASRMDPPVELLDHIAVPPDNPDKRFETWLYEPSTTDQSVWINSTLPHNSSTGWRVNVTGFHTFALSTSLSKDTRPHRLRKPQCTMKLAIAIAHVPTLRLYECYYEVSMNECLDQEIMSRLKALFYEDALDMSMALILKFIERHPLLEQLTIRNEI</sequence>
<proteinExistence type="predicted"/>
<dbReference type="Proteomes" id="UP000807025">
    <property type="component" value="Unassembled WGS sequence"/>
</dbReference>
<keyword evidence="2" id="KW-1185">Reference proteome</keyword>
<dbReference type="EMBL" id="MU154556">
    <property type="protein sequence ID" value="KAF9496075.1"/>
    <property type="molecule type" value="Genomic_DNA"/>
</dbReference>
<dbReference type="AlphaFoldDB" id="A0A9P6DH70"/>
<reference evidence="1" key="1">
    <citation type="submission" date="2020-11" db="EMBL/GenBank/DDBJ databases">
        <authorList>
            <consortium name="DOE Joint Genome Institute"/>
            <person name="Ahrendt S."/>
            <person name="Riley R."/>
            <person name="Andreopoulos W."/>
            <person name="Labutti K."/>
            <person name="Pangilinan J."/>
            <person name="Ruiz-Duenas F.J."/>
            <person name="Barrasa J.M."/>
            <person name="Sanchez-Garcia M."/>
            <person name="Camarero S."/>
            <person name="Miyauchi S."/>
            <person name="Serrano A."/>
            <person name="Linde D."/>
            <person name="Babiker R."/>
            <person name="Drula E."/>
            <person name="Ayuso-Fernandez I."/>
            <person name="Pacheco R."/>
            <person name="Padilla G."/>
            <person name="Ferreira P."/>
            <person name="Barriuso J."/>
            <person name="Kellner H."/>
            <person name="Castanera R."/>
            <person name="Alfaro M."/>
            <person name="Ramirez L."/>
            <person name="Pisabarro A.G."/>
            <person name="Kuo A."/>
            <person name="Tritt A."/>
            <person name="Lipzen A."/>
            <person name="He G."/>
            <person name="Yan M."/>
            <person name="Ng V."/>
            <person name="Cullen D."/>
            <person name="Martin F."/>
            <person name="Rosso M.-N."/>
            <person name="Henrissat B."/>
            <person name="Hibbett D."/>
            <person name="Martinez A.T."/>
            <person name="Grigoriev I.V."/>
        </authorList>
    </citation>
    <scope>NUCLEOTIDE SEQUENCE</scope>
    <source>
        <strain evidence="1">ATCC 90797</strain>
    </source>
</reference>
<evidence type="ECO:0000313" key="2">
    <source>
        <dbReference type="Proteomes" id="UP000807025"/>
    </source>
</evidence>
<organism evidence="1 2">
    <name type="scientific">Pleurotus eryngii</name>
    <name type="common">Boletus of the steppes</name>
    <dbReference type="NCBI Taxonomy" id="5323"/>
    <lineage>
        <taxon>Eukaryota</taxon>
        <taxon>Fungi</taxon>
        <taxon>Dikarya</taxon>
        <taxon>Basidiomycota</taxon>
        <taxon>Agaricomycotina</taxon>
        <taxon>Agaricomycetes</taxon>
        <taxon>Agaricomycetidae</taxon>
        <taxon>Agaricales</taxon>
        <taxon>Pleurotineae</taxon>
        <taxon>Pleurotaceae</taxon>
        <taxon>Pleurotus</taxon>
    </lineage>
</organism>
<accession>A0A9P6DH70</accession>
<evidence type="ECO:0000313" key="1">
    <source>
        <dbReference type="EMBL" id="KAF9496075.1"/>
    </source>
</evidence>
<gene>
    <name evidence="1" type="ORF">BDN71DRAFT_1446803</name>
</gene>
<comment type="caution">
    <text evidence="1">The sequence shown here is derived from an EMBL/GenBank/DDBJ whole genome shotgun (WGS) entry which is preliminary data.</text>
</comment>